<accession>A0A8H7ZQE3</accession>
<organism evidence="1 2">
    <name type="scientific">Olpidium bornovanus</name>
    <dbReference type="NCBI Taxonomy" id="278681"/>
    <lineage>
        <taxon>Eukaryota</taxon>
        <taxon>Fungi</taxon>
        <taxon>Fungi incertae sedis</taxon>
        <taxon>Olpidiomycota</taxon>
        <taxon>Olpidiomycotina</taxon>
        <taxon>Olpidiomycetes</taxon>
        <taxon>Olpidiales</taxon>
        <taxon>Olpidiaceae</taxon>
        <taxon>Olpidium</taxon>
    </lineage>
</organism>
<keyword evidence="2" id="KW-1185">Reference proteome</keyword>
<dbReference type="AlphaFoldDB" id="A0A8H7ZQE3"/>
<name>A0A8H7ZQE3_9FUNG</name>
<reference evidence="1 2" key="1">
    <citation type="journal article" name="Sci. Rep.">
        <title>Genome-scale phylogenetic analyses confirm Olpidium as the closest living zoosporic fungus to the non-flagellated, terrestrial fungi.</title>
        <authorList>
            <person name="Chang Y."/>
            <person name="Rochon D."/>
            <person name="Sekimoto S."/>
            <person name="Wang Y."/>
            <person name="Chovatia M."/>
            <person name="Sandor L."/>
            <person name="Salamov A."/>
            <person name="Grigoriev I.V."/>
            <person name="Stajich J.E."/>
            <person name="Spatafora J.W."/>
        </authorList>
    </citation>
    <scope>NUCLEOTIDE SEQUENCE [LARGE SCALE GENOMIC DNA]</scope>
    <source>
        <strain evidence="1">S191</strain>
    </source>
</reference>
<comment type="caution">
    <text evidence="1">The sequence shown here is derived from an EMBL/GenBank/DDBJ whole genome shotgun (WGS) entry which is preliminary data.</text>
</comment>
<proteinExistence type="predicted"/>
<dbReference type="EMBL" id="JAEFCI010009777">
    <property type="protein sequence ID" value="KAG5457616.1"/>
    <property type="molecule type" value="Genomic_DNA"/>
</dbReference>
<sequence>MAETGAQRLIAQMHTAEIYGAVQQSVTAEGRFERQNVTDYLRPFDIVIELLQLADAKVAGLTVHEDFDKQVREVAAEKTWARAKEGL</sequence>
<gene>
    <name evidence="1" type="ORF">BJ554DRAFT_2323</name>
</gene>
<dbReference type="Proteomes" id="UP000673691">
    <property type="component" value="Unassembled WGS sequence"/>
</dbReference>
<evidence type="ECO:0000313" key="1">
    <source>
        <dbReference type="EMBL" id="KAG5457616.1"/>
    </source>
</evidence>
<evidence type="ECO:0000313" key="2">
    <source>
        <dbReference type="Proteomes" id="UP000673691"/>
    </source>
</evidence>
<protein>
    <submittedName>
        <fullName evidence="1">Uncharacterized protein</fullName>
    </submittedName>
</protein>